<reference evidence="2" key="1">
    <citation type="journal article" date="2013" name="Mol. Plant Microbe Interact.">
        <title>Global aspects of pacC regulation of pathogenicity genes in Colletotrichum gloeosporioides as revealed by transcriptome analysis.</title>
        <authorList>
            <person name="Alkan N."/>
            <person name="Meng X."/>
            <person name="Friedlander G."/>
            <person name="Reuveni E."/>
            <person name="Sukno S."/>
            <person name="Sherman A."/>
            <person name="Thon M."/>
            <person name="Fluhr R."/>
            <person name="Prusky D."/>
        </authorList>
    </citation>
    <scope>NUCLEOTIDE SEQUENCE [LARGE SCALE GENOMIC DNA]</scope>
    <source>
        <strain evidence="2">Cg-14</strain>
    </source>
</reference>
<dbReference type="EMBL" id="AMYD01003911">
    <property type="protein sequence ID" value="EQB44739.1"/>
    <property type="molecule type" value="Genomic_DNA"/>
</dbReference>
<comment type="caution">
    <text evidence="1">The sequence shown here is derived from an EMBL/GenBank/DDBJ whole genome shotgun (WGS) entry which is preliminary data.</text>
</comment>
<dbReference type="HOGENOM" id="CLU_2654339_0_0_1"/>
<name>T0JYY7_COLGC</name>
<evidence type="ECO:0000313" key="2">
    <source>
        <dbReference type="Proteomes" id="UP000015530"/>
    </source>
</evidence>
<dbReference type="Proteomes" id="UP000015530">
    <property type="component" value="Unassembled WGS sequence"/>
</dbReference>
<evidence type="ECO:0000313" key="1">
    <source>
        <dbReference type="EMBL" id="EQB44739.1"/>
    </source>
</evidence>
<gene>
    <name evidence="1" type="ORF">CGLO_16480</name>
</gene>
<dbReference type="AlphaFoldDB" id="T0JYY7"/>
<proteinExistence type="predicted"/>
<protein>
    <submittedName>
        <fullName evidence="1">Uncharacterized protein</fullName>
    </submittedName>
</protein>
<accession>T0JYY7</accession>
<organism evidence="1 2">
    <name type="scientific">Colletotrichum gloeosporioides (strain Cg-14)</name>
    <name type="common">Anthracnose fungus</name>
    <name type="synonym">Glomerella cingulata</name>
    <dbReference type="NCBI Taxonomy" id="1237896"/>
    <lineage>
        <taxon>Eukaryota</taxon>
        <taxon>Fungi</taxon>
        <taxon>Dikarya</taxon>
        <taxon>Ascomycota</taxon>
        <taxon>Pezizomycotina</taxon>
        <taxon>Sordariomycetes</taxon>
        <taxon>Hypocreomycetidae</taxon>
        <taxon>Glomerellales</taxon>
        <taxon>Glomerellaceae</taxon>
        <taxon>Colletotrichum</taxon>
        <taxon>Colletotrichum gloeosporioides species complex</taxon>
    </lineage>
</organism>
<sequence>MPAVTNYRVNVVDISERFDGSRSLHAWPAYTTTASGSTVSRISFRSTDFKQPEALRQAGIPLQVLGLDRSGRLLFG</sequence>